<feature type="transmembrane region" description="Helical" evidence="2">
    <location>
        <begin position="53"/>
        <end position="71"/>
    </location>
</feature>
<feature type="compositionally biased region" description="Pro residues" evidence="1">
    <location>
        <begin position="31"/>
        <end position="46"/>
    </location>
</feature>
<sequence>MTYPQGPQQPYGGYPQQQPGYPPQQGYPQQPGYPPQPGGYPGYPQPPRKKNTGLIVALSALGAAAVIAVVLV</sequence>
<evidence type="ECO:0000256" key="1">
    <source>
        <dbReference type="SAM" id="MobiDB-lite"/>
    </source>
</evidence>
<evidence type="ECO:0000313" key="3">
    <source>
        <dbReference type="EMBL" id="MFD1049217.1"/>
    </source>
</evidence>
<protein>
    <recommendedName>
        <fullName evidence="5">Annexin A7</fullName>
    </recommendedName>
</protein>
<organism evidence="3 4">
    <name type="scientific">Kibdelosporangium lantanae</name>
    <dbReference type="NCBI Taxonomy" id="1497396"/>
    <lineage>
        <taxon>Bacteria</taxon>
        <taxon>Bacillati</taxon>
        <taxon>Actinomycetota</taxon>
        <taxon>Actinomycetes</taxon>
        <taxon>Pseudonocardiales</taxon>
        <taxon>Pseudonocardiaceae</taxon>
        <taxon>Kibdelosporangium</taxon>
    </lineage>
</organism>
<proteinExistence type="predicted"/>
<keyword evidence="4" id="KW-1185">Reference proteome</keyword>
<accession>A0ABW3MF27</accession>
<keyword evidence="2" id="KW-1133">Transmembrane helix</keyword>
<comment type="caution">
    <text evidence="3">The sequence shown here is derived from an EMBL/GenBank/DDBJ whole genome shotgun (WGS) entry which is preliminary data.</text>
</comment>
<feature type="compositionally biased region" description="Low complexity" evidence="1">
    <location>
        <begin position="1"/>
        <end position="30"/>
    </location>
</feature>
<evidence type="ECO:0000313" key="4">
    <source>
        <dbReference type="Proteomes" id="UP001597045"/>
    </source>
</evidence>
<feature type="non-terminal residue" evidence="3">
    <location>
        <position position="72"/>
    </location>
</feature>
<feature type="region of interest" description="Disordered" evidence="1">
    <location>
        <begin position="1"/>
        <end position="49"/>
    </location>
</feature>
<dbReference type="Proteomes" id="UP001597045">
    <property type="component" value="Unassembled WGS sequence"/>
</dbReference>
<evidence type="ECO:0000256" key="2">
    <source>
        <dbReference type="SAM" id="Phobius"/>
    </source>
</evidence>
<gene>
    <name evidence="3" type="ORF">ACFQ1S_28620</name>
</gene>
<keyword evidence="2" id="KW-0812">Transmembrane</keyword>
<reference evidence="4" key="1">
    <citation type="journal article" date="2019" name="Int. J. Syst. Evol. Microbiol.">
        <title>The Global Catalogue of Microorganisms (GCM) 10K type strain sequencing project: providing services to taxonomists for standard genome sequencing and annotation.</title>
        <authorList>
            <consortium name="The Broad Institute Genomics Platform"/>
            <consortium name="The Broad Institute Genome Sequencing Center for Infectious Disease"/>
            <person name="Wu L."/>
            <person name="Ma J."/>
        </authorList>
    </citation>
    <scope>NUCLEOTIDE SEQUENCE [LARGE SCALE GENOMIC DNA]</scope>
    <source>
        <strain evidence="4">JCM 31486</strain>
    </source>
</reference>
<dbReference type="EMBL" id="JBHTIS010002050">
    <property type="protein sequence ID" value="MFD1049217.1"/>
    <property type="molecule type" value="Genomic_DNA"/>
</dbReference>
<keyword evidence="2" id="KW-0472">Membrane</keyword>
<name>A0ABW3MF27_9PSEU</name>
<evidence type="ECO:0008006" key="5">
    <source>
        <dbReference type="Google" id="ProtNLM"/>
    </source>
</evidence>